<keyword evidence="1" id="KW-0863">Zinc-finger</keyword>
<keyword evidence="4" id="KW-1185">Reference proteome</keyword>
<dbReference type="PANTHER" id="PTHR31569:SF4">
    <property type="entry name" value="SWIM-TYPE DOMAIN-CONTAINING PROTEIN"/>
    <property type="match status" value="1"/>
</dbReference>
<dbReference type="InterPro" id="IPR048324">
    <property type="entry name" value="ZSWIM1-3_RNaseH-like"/>
</dbReference>
<dbReference type="RefSeq" id="XP_009535200.1">
    <property type="nucleotide sequence ID" value="XM_009536905.1"/>
</dbReference>
<feature type="domain" description="SWIM-type" evidence="2">
    <location>
        <begin position="289"/>
        <end position="332"/>
    </location>
</feature>
<dbReference type="InterPro" id="IPR007527">
    <property type="entry name" value="Znf_SWIM"/>
</dbReference>
<dbReference type="InParanoid" id="G5A432"/>
<evidence type="ECO:0000259" key="2">
    <source>
        <dbReference type="PROSITE" id="PS50966"/>
    </source>
</evidence>
<dbReference type="InterPro" id="IPR052579">
    <property type="entry name" value="Zinc_finger_SWIM"/>
</dbReference>
<evidence type="ECO:0000313" key="3">
    <source>
        <dbReference type="EMBL" id="EGZ10339.1"/>
    </source>
</evidence>
<organism evidence="3 4">
    <name type="scientific">Phytophthora sojae (strain P6497)</name>
    <name type="common">Soybean stem and root rot agent</name>
    <name type="synonym">Phytophthora megasperma f. sp. glycines</name>
    <dbReference type="NCBI Taxonomy" id="1094619"/>
    <lineage>
        <taxon>Eukaryota</taxon>
        <taxon>Sar</taxon>
        <taxon>Stramenopiles</taxon>
        <taxon>Oomycota</taxon>
        <taxon>Peronosporomycetes</taxon>
        <taxon>Peronosporales</taxon>
        <taxon>Peronosporaceae</taxon>
        <taxon>Phytophthora</taxon>
    </lineage>
</organism>
<dbReference type="Proteomes" id="UP000002640">
    <property type="component" value="Unassembled WGS sequence"/>
</dbReference>
<dbReference type="PROSITE" id="PS50966">
    <property type="entry name" value="ZF_SWIM"/>
    <property type="match status" value="1"/>
</dbReference>
<accession>G5A432</accession>
<dbReference type="KEGG" id="psoj:PHYSODRAFT_522256"/>
<dbReference type="Pfam" id="PF21056">
    <property type="entry name" value="ZSWIM1-3_RNaseH-like"/>
    <property type="match status" value="1"/>
</dbReference>
<evidence type="ECO:0000256" key="1">
    <source>
        <dbReference type="PROSITE-ProRule" id="PRU00325"/>
    </source>
</evidence>
<protein>
    <submittedName>
        <fullName evidence="3">Secreted protein</fullName>
    </submittedName>
</protein>
<reference evidence="3 4" key="1">
    <citation type="journal article" date="2006" name="Science">
        <title>Phytophthora genome sequences uncover evolutionary origins and mechanisms of pathogenesis.</title>
        <authorList>
            <person name="Tyler B.M."/>
            <person name="Tripathy S."/>
            <person name="Zhang X."/>
            <person name="Dehal P."/>
            <person name="Jiang R.H."/>
            <person name="Aerts A."/>
            <person name="Arredondo F.D."/>
            <person name="Baxter L."/>
            <person name="Bensasson D."/>
            <person name="Beynon J.L."/>
            <person name="Chapman J."/>
            <person name="Damasceno C.M."/>
            <person name="Dorrance A.E."/>
            <person name="Dou D."/>
            <person name="Dickerman A.W."/>
            <person name="Dubchak I.L."/>
            <person name="Garbelotto M."/>
            <person name="Gijzen M."/>
            <person name="Gordon S.G."/>
            <person name="Govers F."/>
            <person name="Grunwald N.J."/>
            <person name="Huang W."/>
            <person name="Ivors K.L."/>
            <person name="Jones R.W."/>
            <person name="Kamoun S."/>
            <person name="Krampis K."/>
            <person name="Lamour K.H."/>
            <person name="Lee M.K."/>
            <person name="McDonald W.H."/>
            <person name="Medina M."/>
            <person name="Meijer H.J."/>
            <person name="Nordberg E.K."/>
            <person name="Maclean D.J."/>
            <person name="Ospina-Giraldo M.D."/>
            <person name="Morris P.F."/>
            <person name="Phuntumart V."/>
            <person name="Putnam N.H."/>
            <person name="Rash S."/>
            <person name="Rose J.K."/>
            <person name="Sakihama Y."/>
            <person name="Salamov A.A."/>
            <person name="Savidor A."/>
            <person name="Scheuring C.F."/>
            <person name="Smith B.M."/>
            <person name="Sobral B.W."/>
            <person name="Terry A."/>
            <person name="Torto-Alalibo T.A."/>
            <person name="Win J."/>
            <person name="Xu Z."/>
            <person name="Zhang H."/>
            <person name="Grigoriev I.V."/>
            <person name="Rokhsar D.S."/>
            <person name="Boore J.L."/>
        </authorList>
    </citation>
    <scope>NUCLEOTIDE SEQUENCE [LARGE SCALE GENOMIC DNA]</scope>
    <source>
        <strain evidence="3 4">P6497</strain>
    </source>
</reference>
<dbReference type="PANTHER" id="PTHR31569">
    <property type="entry name" value="SWIM-TYPE DOMAIN-CONTAINING PROTEIN"/>
    <property type="match status" value="1"/>
</dbReference>
<dbReference type="GO" id="GO:0008270">
    <property type="term" value="F:zinc ion binding"/>
    <property type="evidence" value="ECO:0007669"/>
    <property type="project" value="UniProtKB-KW"/>
</dbReference>
<sequence>MRAMVDNFPEVLQMDCTHQTNQYNYQLFTIVAMDQYGQGQPVQYSLIETNGDWHMSKCLDHFKRANEHWRFVRIVIVDKDMREIDVIRKKFPEARILLCHFHVIKWLHETIKKSQTYGAYEAEVLTQMKHTITNMTYSRTEEDYVRHRDEFKSLASRNGRVELWEYFDKNWNACREMWVMAYRVDLPHFGNHTNKRVESLFGKLKRKLKDHLTMRASLEVLLEYQRRKEEAYRSKVGMPGTLRDASYPEELNVALGMTTRWVAFALKTQFDIATNPGVVDTYAFKDNGATITVQSEENEYLLEKEGWVCDCEFSQTMKLPCRHAIVYRKVCGSPFIIPFSSISPRYVQFFYEY</sequence>
<name>G5A432_PHYSP</name>
<dbReference type="OMA" id="CRHAIVY"/>
<evidence type="ECO:0000313" key="4">
    <source>
        <dbReference type="Proteomes" id="UP000002640"/>
    </source>
</evidence>
<keyword evidence="1" id="KW-0479">Metal-binding</keyword>
<dbReference type="AlphaFoldDB" id="G5A432"/>
<dbReference type="EMBL" id="JH159159">
    <property type="protein sequence ID" value="EGZ10339.1"/>
    <property type="molecule type" value="Genomic_DNA"/>
</dbReference>
<gene>
    <name evidence="3" type="ORF">PHYSODRAFT_522256</name>
</gene>
<proteinExistence type="predicted"/>
<dbReference type="GeneID" id="20660492"/>
<keyword evidence="1" id="KW-0862">Zinc</keyword>
<dbReference type="STRING" id="1094619.G5A432"/>